<evidence type="ECO:0000256" key="4">
    <source>
        <dbReference type="ARBA" id="ARBA00007439"/>
    </source>
</evidence>
<dbReference type="CDD" id="cd04729">
    <property type="entry name" value="NanE"/>
    <property type="match status" value="1"/>
</dbReference>
<dbReference type="Pfam" id="PF04131">
    <property type="entry name" value="NanE"/>
    <property type="match status" value="1"/>
</dbReference>
<evidence type="ECO:0000256" key="5">
    <source>
        <dbReference type="ARBA" id="ARBA00023235"/>
    </source>
</evidence>
<name>A0ABY5J0P1_9BACT</name>
<evidence type="ECO:0000256" key="3">
    <source>
        <dbReference type="ARBA" id="ARBA00005081"/>
    </source>
</evidence>
<comment type="pathway">
    <text evidence="3 7">Amino-sugar metabolism; N-acetylneuraminate degradation; D-fructose 6-phosphate from N-acetylneuraminate: step 3/5.</text>
</comment>
<keyword evidence="9" id="KW-1185">Reference proteome</keyword>
<protein>
    <recommendedName>
        <fullName evidence="7">Putative N-acetylmannosamine-6-phosphate 2-epimerase</fullName>
        <ecNumber evidence="7">5.1.3.9</ecNumber>
    </recommendedName>
    <alternativeName>
        <fullName evidence="7">ManNAc-6-P epimerase</fullName>
    </alternativeName>
</protein>
<sequence>MKLPNKLFMVSCQATEHEPMYGKGVVPCLVKAALAGGAKGIRISQEENLKPVLELVPKDLPLICLIKKHYENSDVVITPTLKELEFLTLNNAPIIAIDATLRQRPKESLAELVAWFKKNKKEHQLLMADCSDYEDVANAFELGFDLIGTTLRGYTKETSGISNLDNEMQFLKDVVKLNKKYNKYIVAEGGFNSPNDVKKAFAIGANCVTVGSMITRPNIITKWFLDNIK</sequence>
<dbReference type="Gene3D" id="3.20.20.70">
    <property type="entry name" value="Aldolase class I"/>
    <property type="match status" value="1"/>
</dbReference>
<keyword evidence="6 7" id="KW-0119">Carbohydrate metabolism</keyword>
<reference evidence="8" key="1">
    <citation type="submission" date="2022-07" db="EMBL/GenBank/DDBJ databases">
        <title>Complete genome of Mycoplasma equigenitalium type strain T37.</title>
        <authorList>
            <person name="Spergser J."/>
        </authorList>
    </citation>
    <scope>NUCLEOTIDE SEQUENCE</scope>
    <source>
        <strain evidence="8">T37</strain>
    </source>
</reference>
<comment type="similarity">
    <text evidence="4 7">Belongs to the NanE family.</text>
</comment>
<dbReference type="EC" id="5.1.3.9" evidence="7"/>
<dbReference type="SUPFAM" id="SSF51366">
    <property type="entry name" value="Ribulose-phoshate binding barrel"/>
    <property type="match status" value="1"/>
</dbReference>
<accession>A0ABY5J0P1</accession>
<organism evidence="8 9">
    <name type="scientific">Mycoplasmopsis equigenitalium</name>
    <dbReference type="NCBI Taxonomy" id="114883"/>
    <lineage>
        <taxon>Bacteria</taxon>
        <taxon>Bacillati</taxon>
        <taxon>Mycoplasmatota</taxon>
        <taxon>Mycoplasmoidales</taxon>
        <taxon>Metamycoplasmataceae</taxon>
        <taxon>Mycoplasmopsis</taxon>
    </lineage>
</organism>
<dbReference type="InterPro" id="IPR013785">
    <property type="entry name" value="Aldolase_TIM"/>
</dbReference>
<evidence type="ECO:0000256" key="2">
    <source>
        <dbReference type="ARBA" id="ARBA00002147"/>
    </source>
</evidence>
<dbReference type="InterPro" id="IPR011060">
    <property type="entry name" value="RibuloseP-bd_barrel"/>
</dbReference>
<comment type="function">
    <text evidence="2 7">Converts N-acetylmannosamine-6-phosphate (ManNAc-6-P) to N-acetylglucosamine-6-phosphate (GlcNAc-6-P).</text>
</comment>
<dbReference type="InterPro" id="IPR007260">
    <property type="entry name" value="NanE"/>
</dbReference>
<comment type="catalytic activity">
    <reaction evidence="1 7">
        <text>an N-acyl-D-glucosamine 6-phosphate = an N-acyl-D-mannosamine 6-phosphate</text>
        <dbReference type="Rhea" id="RHEA:23932"/>
        <dbReference type="ChEBI" id="CHEBI:57599"/>
        <dbReference type="ChEBI" id="CHEBI:57666"/>
        <dbReference type="EC" id="5.1.3.9"/>
    </reaction>
</comment>
<dbReference type="HAMAP" id="MF_01235">
    <property type="entry name" value="ManNAc6P_epimer"/>
    <property type="match status" value="1"/>
</dbReference>
<dbReference type="PANTHER" id="PTHR36204:SF1">
    <property type="entry name" value="N-ACETYLMANNOSAMINE-6-PHOSPHATE 2-EPIMERASE-RELATED"/>
    <property type="match status" value="1"/>
</dbReference>
<proteinExistence type="inferred from homology"/>
<dbReference type="RefSeq" id="WP_129723016.1">
    <property type="nucleotide sequence ID" value="NZ_CP101808.1"/>
</dbReference>
<dbReference type="PANTHER" id="PTHR36204">
    <property type="entry name" value="N-ACETYLMANNOSAMINE-6-PHOSPHATE 2-EPIMERASE-RELATED"/>
    <property type="match status" value="1"/>
</dbReference>
<evidence type="ECO:0000313" key="9">
    <source>
        <dbReference type="Proteomes" id="UP001059576"/>
    </source>
</evidence>
<dbReference type="NCBIfam" id="NF002231">
    <property type="entry name" value="PRK01130.1"/>
    <property type="match status" value="1"/>
</dbReference>
<dbReference type="Proteomes" id="UP001059576">
    <property type="component" value="Chromosome"/>
</dbReference>
<evidence type="ECO:0000313" key="8">
    <source>
        <dbReference type="EMBL" id="UUD36826.1"/>
    </source>
</evidence>
<keyword evidence="5 7" id="KW-0413">Isomerase</keyword>
<evidence type="ECO:0000256" key="6">
    <source>
        <dbReference type="ARBA" id="ARBA00023277"/>
    </source>
</evidence>
<gene>
    <name evidence="7" type="primary">nanE</name>
    <name evidence="8" type="ORF">NPA09_02925</name>
</gene>
<dbReference type="EMBL" id="CP101808">
    <property type="protein sequence ID" value="UUD36826.1"/>
    <property type="molecule type" value="Genomic_DNA"/>
</dbReference>
<evidence type="ECO:0000256" key="7">
    <source>
        <dbReference type="HAMAP-Rule" id="MF_01235"/>
    </source>
</evidence>
<evidence type="ECO:0000256" key="1">
    <source>
        <dbReference type="ARBA" id="ARBA00000056"/>
    </source>
</evidence>